<dbReference type="AlphaFoldDB" id="A0AAD9IF15"/>
<sequence length="232" mass="24956">MKFKLEQEIASLRLQLEEERAARKNAELEIEAGRKAQERLQGARDAIAARLLSVQQQALDLEEALSAARDQQDGQSKELQSATSLEKEVAALKKGRHRLLEALDAQSAEVERLSALNAALLKELKISESRAEACQAQALGLLSQSTQLKDLLEESAAWAANPGSPRTSLEQRCLEAESRASQTQLEREALQAALTQACAASRQLEASVLPVLLGIESELAAALEDGAVAAPG</sequence>
<evidence type="ECO:0000256" key="1">
    <source>
        <dbReference type="SAM" id="Coils"/>
    </source>
</evidence>
<name>A0AAD9IF15_PROWI</name>
<evidence type="ECO:0000313" key="2">
    <source>
        <dbReference type="EMBL" id="KAK2076316.1"/>
    </source>
</evidence>
<keyword evidence="3" id="KW-1185">Reference proteome</keyword>
<evidence type="ECO:0000313" key="3">
    <source>
        <dbReference type="Proteomes" id="UP001255856"/>
    </source>
</evidence>
<gene>
    <name evidence="2" type="ORF">QBZ16_000840</name>
</gene>
<proteinExistence type="predicted"/>
<dbReference type="EMBL" id="JASFZW010000010">
    <property type="protein sequence ID" value="KAK2076316.1"/>
    <property type="molecule type" value="Genomic_DNA"/>
</dbReference>
<dbReference type="Proteomes" id="UP001255856">
    <property type="component" value="Unassembled WGS sequence"/>
</dbReference>
<feature type="coiled-coil region" evidence="1">
    <location>
        <begin position="166"/>
        <end position="193"/>
    </location>
</feature>
<feature type="coiled-coil region" evidence="1">
    <location>
        <begin position="2"/>
        <end position="71"/>
    </location>
</feature>
<protein>
    <submittedName>
        <fullName evidence="2">Uncharacterized protein</fullName>
    </submittedName>
</protein>
<organism evidence="2 3">
    <name type="scientific">Prototheca wickerhamii</name>
    <dbReference type="NCBI Taxonomy" id="3111"/>
    <lineage>
        <taxon>Eukaryota</taxon>
        <taxon>Viridiplantae</taxon>
        <taxon>Chlorophyta</taxon>
        <taxon>core chlorophytes</taxon>
        <taxon>Trebouxiophyceae</taxon>
        <taxon>Chlorellales</taxon>
        <taxon>Chlorellaceae</taxon>
        <taxon>Prototheca</taxon>
    </lineage>
</organism>
<keyword evidence="1" id="KW-0175">Coiled coil</keyword>
<feature type="coiled-coil region" evidence="1">
    <location>
        <begin position="103"/>
        <end position="130"/>
    </location>
</feature>
<accession>A0AAD9IF15</accession>
<reference evidence="2" key="1">
    <citation type="submission" date="2021-01" db="EMBL/GenBank/DDBJ databases">
        <authorList>
            <person name="Eckstrom K.M.E."/>
        </authorList>
    </citation>
    <scope>NUCLEOTIDE SEQUENCE</scope>
    <source>
        <strain evidence="2">UVCC 0001</strain>
    </source>
</reference>
<comment type="caution">
    <text evidence="2">The sequence shown here is derived from an EMBL/GenBank/DDBJ whole genome shotgun (WGS) entry which is preliminary data.</text>
</comment>